<evidence type="ECO:0000259" key="2">
    <source>
        <dbReference type="Pfam" id="PF20149"/>
    </source>
</evidence>
<dbReference type="InterPro" id="IPR045341">
    <property type="entry name" value="DUF6532"/>
</dbReference>
<feature type="compositionally biased region" description="Acidic residues" evidence="1">
    <location>
        <begin position="286"/>
        <end position="313"/>
    </location>
</feature>
<name>A0A2G8SBG0_9APHY</name>
<feature type="compositionally biased region" description="Low complexity" evidence="1">
    <location>
        <begin position="199"/>
        <end position="211"/>
    </location>
</feature>
<dbReference type="EMBL" id="AYKW01000012">
    <property type="protein sequence ID" value="PIL31106.1"/>
    <property type="molecule type" value="Genomic_DNA"/>
</dbReference>
<feature type="compositionally biased region" description="Polar residues" evidence="1">
    <location>
        <begin position="226"/>
        <end position="235"/>
    </location>
</feature>
<evidence type="ECO:0000256" key="1">
    <source>
        <dbReference type="SAM" id="MobiDB-lite"/>
    </source>
</evidence>
<evidence type="ECO:0000313" key="3">
    <source>
        <dbReference type="EMBL" id="PIL31106.1"/>
    </source>
</evidence>
<sequence length="735" mass="79632">MSARRRSQTQSASQKNIAHRTNTSSNPSLQPKATPVKANPVAATRPQDARTPTTKTPSTQNRRLPVRTTEQAQQAVAMGPPATPAVKTTTPSRPQRQSKVDALAKKVWNAVAPSAGRKRANPAVADQSASMDASSAIDNSDAHPDSQPPVSKKRKAPIDVDKVGAPIQGQQQVTAPTSANRRASATTGGTRNAKTIPRVQVSVDSDSSAAVESDDDVPLKQRQAGAISQPSTAQSAEAAKQKPHTRGAHAGPDQAKARVESAVKIAAQEVSDAAVESDASNSVDEYAPDEDDEAYSEEDELEDPLSEDLDELEAQLREEAPVWTNEKNDSLPPVLRRKQAKKDEDQVDFKRMMELAEEQACAGKTERSTSKATQRRQLEQPVWKAPEPAHPDDAEDGMEPWSPVEYYIPAPDDPHWEENRGTGATDDSDEPQVDEGTGPVQARAYDIKPPATPGGVLSLKEQDAHIQDMIRHTFLRVESNLVFDNGFPDAVGRARFVYEAMQESAKELAYGALDRLLGTDQSFARTLASLPNQRISTFRSNIKKNADSTVGAFYGVQQAPGQAGETADKVEWTFDHLKYIYPLVLEPADKRSAAWAKPYQNPAVASMLRSCFFTGATAVGNRDAARFVSSRLDREDELEIPMPMLALVGAAIHASLSEWRTGIHKKGTFSADSFLDAYTEHVTLLTGIKAQNPRAYHTMMHRLYCEASGVLAPAANVASASDALAHVDFAGMEVD</sequence>
<feature type="compositionally biased region" description="Polar residues" evidence="1">
    <location>
        <begin position="168"/>
        <end position="193"/>
    </location>
</feature>
<evidence type="ECO:0000313" key="4">
    <source>
        <dbReference type="Proteomes" id="UP000230002"/>
    </source>
</evidence>
<dbReference type="Pfam" id="PF20149">
    <property type="entry name" value="DUF6532"/>
    <property type="match status" value="1"/>
</dbReference>
<dbReference type="Proteomes" id="UP000230002">
    <property type="component" value="Unassembled WGS sequence"/>
</dbReference>
<proteinExistence type="predicted"/>
<organism evidence="3 4">
    <name type="scientific">Ganoderma sinense ZZ0214-1</name>
    <dbReference type="NCBI Taxonomy" id="1077348"/>
    <lineage>
        <taxon>Eukaryota</taxon>
        <taxon>Fungi</taxon>
        <taxon>Dikarya</taxon>
        <taxon>Basidiomycota</taxon>
        <taxon>Agaricomycotina</taxon>
        <taxon>Agaricomycetes</taxon>
        <taxon>Polyporales</taxon>
        <taxon>Polyporaceae</taxon>
        <taxon>Ganoderma</taxon>
    </lineage>
</organism>
<dbReference type="OrthoDB" id="3214739at2759"/>
<feature type="region of interest" description="Disordered" evidence="1">
    <location>
        <begin position="410"/>
        <end position="448"/>
    </location>
</feature>
<feature type="domain" description="DUF6532" evidence="2">
    <location>
        <begin position="476"/>
        <end position="686"/>
    </location>
</feature>
<comment type="caution">
    <text evidence="3">The sequence shown here is derived from an EMBL/GenBank/DDBJ whole genome shotgun (WGS) entry which is preliminary data.</text>
</comment>
<protein>
    <recommendedName>
        <fullName evidence="2">DUF6532 domain-containing protein</fullName>
    </recommendedName>
</protein>
<accession>A0A2G8SBG0</accession>
<reference evidence="3 4" key="1">
    <citation type="journal article" date="2015" name="Sci. Rep.">
        <title>Chromosome-level genome map provides insights into diverse defense mechanisms in the medicinal fungus Ganoderma sinense.</title>
        <authorList>
            <person name="Zhu Y."/>
            <person name="Xu J."/>
            <person name="Sun C."/>
            <person name="Zhou S."/>
            <person name="Xu H."/>
            <person name="Nelson D.R."/>
            <person name="Qian J."/>
            <person name="Song J."/>
            <person name="Luo H."/>
            <person name="Xiang L."/>
            <person name="Li Y."/>
            <person name="Xu Z."/>
            <person name="Ji A."/>
            <person name="Wang L."/>
            <person name="Lu S."/>
            <person name="Hayward A."/>
            <person name="Sun W."/>
            <person name="Li X."/>
            <person name="Schwartz D.C."/>
            <person name="Wang Y."/>
            <person name="Chen S."/>
        </authorList>
    </citation>
    <scope>NUCLEOTIDE SEQUENCE [LARGE SCALE GENOMIC DNA]</scope>
    <source>
        <strain evidence="3 4">ZZ0214-1</strain>
    </source>
</reference>
<feature type="compositionally biased region" description="Polar residues" evidence="1">
    <location>
        <begin position="50"/>
        <end position="74"/>
    </location>
</feature>
<dbReference type="AlphaFoldDB" id="A0A2G8SBG0"/>
<dbReference type="STRING" id="1077348.A0A2G8SBG0"/>
<gene>
    <name evidence="3" type="ORF">GSI_05802</name>
</gene>
<feature type="compositionally biased region" description="Low complexity" evidence="1">
    <location>
        <begin position="123"/>
        <end position="139"/>
    </location>
</feature>
<feature type="region of interest" description="Disordered" evidence="1">
    <location>
        <begin position="1"/>
        <end position="397"/>
    </location>
</feature>
<keyword evidence="4" id="KW-1185">Reference proteome</keyword>
<feature type="compositionally biased region" description="Polar residues" evidence="1">
    <location>
        <begin position="15"/>
        <end position="31"/>
    </location>
</feature>
<feature type="compositionally biased region" description="Basic and acidic residues" evidence="1">
    <location>
        <begin position="341"/>
        <end position="354"/>
    </location>
</feature>